<evidence type="ECO:0000259" key="22">
    <source>
        <dbReference type="Pfam" id="PF04389"/>
    </source>
</evidence>
<evidence type="ECO:0000313" key="23">
    <source>
        <dbReference type="EMBL" id="GAQ81823.1"/>
    </source>
</evidence>
<evidence type="ECO:0000256" key="21">
    <source>
        <dbReference type="SAM" id="SignalP"/>
    </source>
</evidence>
<dbReference type="GO" id="GO:0046872">
    <property type="term" value="F:metal ion binding"/>
    <property type="evidence" value="ECO:0007669"/>
    <property type="project" value="UniProtKB-KW"/>
</dbReference>
<keyword evidence="14" id="KW-0333">Golgi apparatus</keyword>
<sequence>MFKRGGCDLPGEALCFCIVSLLILIEAPQLVVGDQNDMSGWHLSQKVEANKEISLHSASVPGRPFGRLQEILQSIKLDVEQIIVAASSTDVVFERLAYVADTFGPRFSGTSGLELAIDHIKAEMQRDGLSVTEEPVMVPRWVRGAEQARLVSPRNKTLAMVGLGDSIGTGGKPIVAPVLVVSSFADLALRRNEAAGRIVVFNTPFVSYGETVDYRSGGAAAAAAAGGVAALVRSVTSFSLQTPHAGTTDKASVPAAAITVEDAELLARMQRRGQEPVVELYMEAQTLPDVQSRNLIVEIRGSERPDEVVMFGGHIDSWDITDGAIDDGGGAMITWELSPPAASLSTNSLLSLLRVKASSTCGDVIRLLHSLGLQPRRTVRGVLFVNEENGARGGQQYARDHASEMNRTSIAIETDAGTFTPYGLEFTGTSEARAILEEIGRAFLSEMGLRHVTDSGGGTDVYYTCALGVPCASLSVLDPRESDGPNNPCRDVRPQGVGRPTFGTSAYFWYHHSAADTPDKMSPQQLQQCAASLATWVYAIASLDEILPRGEATVRPQ</sequence>
<evidence type="ECO:0000313" key="24">
    <source>
        <dbReference type="Proteomes" id="UP000054558"/>
    </source>
</evidence>
<dbReference type="SUPFAM" id="SSF53187">
    <property type="entry name" value="Zn-dependent exopeptidases"/>
    <property type="match status" value="2"/>
</dbReference>
<dbReference type="GO" id="GO:0005615">
    <property type="term" value="C:extracellular space"/>
    <property type="evidence" value="ECO:0000318"/>
    <property type="project" value="GO_Central"/>
</dbReference>
<evidence type="ECO:0000256" key="6">
    <source>
        <dbReference type="ARBA" id="ARBA00022525"/>
    </source>
</evidence>
<dbReference type="GO" id="GO:0004180">
    <property type="term" value="F:carboxypeptidase activity"/>
    <property type="evidence" value="ECO:0007669"/>
    <property type="project" value="UniProtKB-KW"/>
</dbReference>
<evidence type="ECO:0000256" key="8">
    <source>
        <dbReference type="ARBA" id="ARBA00022670"/>
    </source>
</evidence>
<feature type="chain" id="PRO_5006864960" description="Carboxypeptidase Q" evidence="21">
    <location>
        <begin position="34"/>
        <end position="557"/>
    </location>
</feature>
<evidence type="ECO:0000256" key="14">
    <source>
        <dbReference type="ARBA" id="ARBA00023034"/>
    </source>
</evidence>
<keyword evidence="24" id="KW-1185">Reference proteome</keyword>
<proteinExistence type="predicted"/>
<dbReference type="Gene3D" id="3.40.630.10">
    <property type="entry name" value="Zn peptidases"/>
    <property type="match status" value="1"/>
</dbReference>
<reference evidence="23 24" key="1">
    <citation type="journal article" date="2014" name="Nat. Commun.">
        <title>Klebsormidium flaccidum genome reveals primary factors for plant terrestrial adaptation.</title>
        <authorList>
            <person name="Hori K."/>
            <person name="Maruyama F."/>
            <person name="Fujisawa T."/>
            <person name="Togashi T."/>
            <person name="Yamamoto N."/>
            <person name="Seo M."/>
            <person name="Sato S."/>
            <person name="Yamada T."/>
            <person name="Mori H."/>
            <person name="Tajima N."/>
            <person name="Moriyama T."/>
            <person name="Ikeuchi M."/>
            <person name="Watanabe M."/>
            <person name="Wada H."/>
            <person name="Kobayashi K."/>
            <person name="Saito M."/>
            <person name="Masuda T."/>
            <person name="Sasaki-Sekimoto Y."/>
            <person name="Mashiguchi K."/>
            <person name="Awai K."/>
            <person name="Shimojima M."/>
            <person name="Masuda S."/>
            <person name="Iwai M."/>
            <person name="Nobusawa T."/>
            <person name="Narise T."/>
            <person name="Kondo S."/>
            <person name="Saito H."/>
            <person name="Sato R."/>
            <person name="Murakawa M."/>
            <person name="Ihara Y."/>
            <person name="Oshima-Yamada Y."/>
            <person name="Ohtaka K."/>
            <person name="Satoh M."/>
            <person name="Sonobe K."/>
            <person name="Ishii M."/>
            <person name="Ohtani R."/>
            <person name="Kanamori-Sato M."/>
            <person name="Honoki R."/>
            <person name="Miyazaki D."/>
            <person name="Mochizuki H."/>
            <person name="Umetsu J."/>
            <person name="Higashi K."/>
            <person name="Shibata D."/>
            <person name="Kamiya Y."/>
            <person name="Sato N."/>
            <person name="Nakamura Y."/>
            <person name="Tabata S."/>
            <person name="Ida S."/>
            <person name="Kurokawa K."/>
            <person name="Ohta H."/>
        </authorList>
    </citation>
    <scope>NUCLEOTIDE SEQUENCE [LARGE SCALE GENOMIC DNA]</scope>
    <source>
        <strain evidence="23 24">NIES-2285</strain>
    </source>
</reference>
<evidence type="ECO:0000256" key="10">
    <source>
        <dbReference type="ARBA" id="ARBA00022729"/>
    </source>
</evidence>
<evidence type="ECO:0000256" key="17">
    <source>
        <dbReference type="ARBA" id="ARBA00023180"/>
    </source>
</evidence>
<keyword evidence="9" id="KW-0479">Metal-binding</keyword>
<keyword evidence="16" id="KW-0865">Zymogen</keyword>
<dbReference type="Gene3D" id="3.50.30.30">
    <property type="match status" value="1"/>
</dbReference>
<dbReference type="EMBL" id="DF237041">
    <property type="protein sequence ID" value="GAQ81823.1"/>
    <property type="molecule type" value="Genomic_DNA"/>
</dbReference>
<evidence type="ECO:0000256" key="15">
    <source>
        <dbReference type="ARBA" id="ARBA00023049"/>
    </source>
</evidence>
<dbReference type="PANTHER" id="PTHR12053:SF3">
    <property type="entry name" value="CARBOXYPEPTIDASE Q"/>
    <property type="match status" value="1"/>
</dbReference>
<evidence type="ECO:0000256" key="5">
    <source>
        <dbReference type="ARBA" id="ARBA00014116"/>
    </source>
</evidence>
<dbReference type="Pfam" id="PF04389">
    <property type="entry name" value="Peptidase_M28"/>
    <property type="match status" value="1"/>
</dbReference>
<dbReference type="GO" id="GO:0070573">
    <property type="term" value="F:metallodipeptidase activity"/>
    <property type="evidence" value="ECO:0000318"/>
    <property type="project" value="GO_Central"/>
</dbReference>
<dbReference type="PANTHER" id="PTHR12053">
    <property type="entry name" value="PROTEASE FAMILY M28 PLASMA GLUTAMATE CARBOXYPEPTIDASE-RELATED"/>
    <property type="match status" value="1"/>
</dbReference>
<dbReference type="GO" id="GO:0005794">
    <property type="term" value="C:Golgi apparatus"/>
    <property type="evidence" value="ECO:0007669"/>
    <property type="project" value="UniProtKB-SubCell"/>
</dbReference>
<dbReference type="GO" id="GO:0043171">
    <property type="term" value="P:peptide catabolic process"/>
    <property type="evidence" value="ECO:0000318"/>
    <property type="project" value="GO_Central"/>
</dbReference>
<keyword evidence="10 21" id="KW-0732">Signal</keyword>
<name>A0A0U9HJ30_KLENI</name>
<evidence type="ECO:0000256" key="20">
    <source>
        <dbReference type="ARBA" id="ARBA00033328"/>
    </source>
</evidence>
<keyword evidence="7" id="KW-0121">Carboxypeptidase</keyword>
<dbReference type="GO" id="GO:0005764">
    <property type="term" value="C:lysosome"/>
    <property type="evidence" value="ECO:0007669"/>
    <property type="project" value="UniProtKB-SubCell"/>
</dbReference>
<dbReference type="AlphaFoldDB" id="A0A0U9HJ30"/>
<gene>
    <name evidence="23" type="ORF">KFL_000920080</name>
</gene>
<evidence type="ECO:0000256" key="18">
    <source>
        <dbReference type="ARBA" id="ARBA00023228"/>
    </source>
</evidence>
<evidence type="ECO:0000256" key="3">
    <source>
        <dbReference type="ARBA" id="ARBA00004555"/>
    </source>
</evidence>
<protein>
    <recommendedName>
        <fullName evidence="5">Carboxypeptidase Q</fullName>
    </recommendedName>
    <alternativeName>
        <fullName evidence="20">Plasma glutamate carboxypeptidase</fullName>
    </alternativeName>
</protein>
<keyword evidence="11" id="KW-0378">Hydrolase</keyword>
<evidence type="ECO:0000256" key="11">
    <source>
        <dbReference type="ARBA" id="ARBA00022801"/>
    </source>
</evidence>
<keyword evidence="17" id="KW-0325">Glycoprotein</keyword>
<evidence type="ECO:0000256" key="16">
    <source>
        <dbReference type="ARBA" id="ARBA00023145"/>
    </source>
</evidence>
<dbReference type="STRING" id="105231.A0A0U9HJ30"/>
<keyword evidence="13" id="KW-0862">Zinc</keyword>
<keyword evidence="18" id="KW-0458">Lysosome</keyword>
<dbReference type="InterPro" id="IPR007484">
    <property type="entry name" value="Peptidase_M28"/>
</dbReference>
<dbReference type="GO" id="GO:0005783">
    <property type="term" value="C:endoplasmic reticulum"/>
    <property type="evidence" value="ECO:0007669"/>
    <property type="project" value="UniProtKB-SubCell"/>
</dbReference>
<evidence type="ECO:0000256" key="1">
    <source>
        <dbReference type="ARBA" id="ARBA00004240"/>
    </source>
</evidence>
<evidence type="ECO:0000256" key="9">
    <source>
        <dbReference type="ARBA" id="ARBA00022723"/>
    </source>
</evidence>
<keyword evidence="8" id="KW-0645">Protease</keyword>
<dbReference type="InterPro" id="IPR039866">
    <property type="entry name" value="CPQ"/>
</dbReference>
<accession>A0A0U9HJ30</accession>
<comment type="subcellular location">
    <subcellularLocation>
        <location evidence="1">Endoplasmic reticulum</location>
    </subcellularLocation>
    <subcellularLocation>
        <location evidence="3">Golgi apparatus</location>
    </subcellularLocation>
    <subcellularLocation>
        <location evidence="2">Lysosome</location>
    </subcellularLocation>
    <subcellularLocation>
        <location evidence="4">Secreted</location>
    </subcellularLocation>
</comment>
<evidence type="ECO:0000256" key="13">
    <source>
        <dbReference type="ARBA" id="ARBA00022833"/>
    </source>
</evidence>
<keyword evidence="15" id="KW-0482">Metalloprotease</keyword>
<organism evidence="23 24">
    <name type="scientific">Klebsormidium nitens</name>
    <name type="common">Green alga</name>
    <name type="synonym">Ulothrix nitens</name>
    <dbReference type="NCBI Taxonomy" id="105231"/>
    <lineage>
        <taxon>Eukaryota</taxon>
        <taxon>Viridiplantae</taxon>
        <taxon>Streptophyta</taxon>
        <taxon>Klebsormidiophyceae</taxon>
        <taxon>Klebsormidiales</taxon>
        <taxon>Klebsormidiaceae</taxon>
        <taxon>Klebsormidium</taxon>
    </lineage>
</organism>
<keyword evidence="12" id="KW-0256">Endoplasmic reticulum</keyword>
<evidence type="ECO:0000256" key="7">
    <source>
        <dbReference type="ARBA" id="ARBA00022645"/>
    </source>
</evidence>
<evidence type="ECO:0000256" key="12">
    <source>
        <dbReference type="ARBA" id="ARBA00022824"/>
    </source>
</evidence>
<evidence type="ECO:0000256" key="2">
    <source>
        <dbReference type="ARBA" id="ARBA00004371"/>
    </source>
</evidence>
<evidence type="ECO:0000256" key="4">
    <source>
        <dbReference type="ARBA" id="ARBA00004613"/>
    </source>
</evidence>
<feature type="signal peptide" evidence="21">
    <location>
        <begin position="1"/>
        <end position="33"/>
    </location>
</feature>
<comment type="subunit">
    <text evidence="19">Homodimer. The monomeric form is inactive while the homodimer is active.</text>
</comment>
<dbReference type="GO" id="GO:0006508">
    <property type="term" value="P:proteolysis"/>
    <property type="evidence" value="ECO:0000318"/>
    <property type="project" value="GO_Central"/>
</dbReference>
<keyword evidence="6" id="KW-0964">Secreted</keyword>
<dbReference type="OrthoDB" id="10013407at2759"/>
<dbReference type="Proteomes" id="UP000054558">
    <property type="component" value="Unassembled WGS sequence"/>
</dbReference>
<evidence type="ECO:0000256" key="19">
    <source>
        <dbReference type="ARBA" id="ARBA00025833"/>
    </source>
</evidence>
<feature type="domain" description="Peptidase M28" evidence="22">
    <location>
        <begin position="294"/>
        <end position="536"/>
    </location>
</feature>
<dbReference type="OMA" id="IVFYNRP"/>